<proteinExistence type="predicted"/>
<sequence length="422" mass="46216">MTREIGYQVDRLASWARLAVDTTETNPDLVWPKSVAVYAKMLREDSQVSSVIRAVSFPVRSATWQLDPTGVSDEVVELVSDDLGVPVRGRPTVARQRTRGRLSWREHLRLALTELVYGHAFFEQVYDITDDGRAHLAKLAWRPPKTISAIDVADDGGLVAIEQYASARPVRISVRRLVAYVNEREGGDWTGQSLLRAAYKNWLLKDRMLRAQALTIERNGLGVPVYTGATPPSTATVEEARQWAEQEKNEGLKVAKGFRAGEAAGASIPASASLDLKGVSGDLPDTNSPIRYHDEQIARSVLAHFLNLGTETGSWALGSTFADFFTQSLNAVAEQIADVVQQHVIEDLVDLNWGPTEPAPRLVVSPIGKEQPATSTVLKELADAGLIVPDEPLRAHAREMYGLPPADDSDTETTPAEDQEPP</sequence>
<accession>A0A1L7RHU2</accession>
<feature type="region of interest" description="Disordered" evidence="1">
    <location>
        <begin position="395"/>
        <end position="422"/>
    </location>
</feature>
<feature type="compositionally biased region" description="Acidic residues" evidence="1">
    <location>
        <begin position="407"/>
        <end position="422"/>
    </location>
</feature>
<name>A0A1L7RHU2_9ACTO</name>
<evidence type="ECO:0000256" key="1">
    <source>
        <dbReference type="SAM" id="MobiDB-lite"/>
    </source>
</evidence>
<reference evidence="2" key="1">
    <citation type="submission" date="2014-07" db="EMBL/GenBank/DDBJ databases">
        <authorList>
            <person name="Zhang J.E."/>
            <person name="Yang H."/>
            <person name="Guo J."/>
            <person name="Deng Z."/>
            <person name="Luo H."/>
            <person name="Luo M."/>
            <person name="Zhao B."/>
        </authorList>
    </citation>
    <scope>NUCLEOTIDE SEQUENCE</scope>
    <source>
        <strain evidence="2">AM4</strain>
    </source>
</reference>
<protein>
    <submittedName>
        <fullName evidence="2">Gp6</fullName>
    </submittedName>
</protein>
<organism evidence="2">
    <name type="scientific">Actinomyces succiniciruminis</name>
    <dbReference type="NCBI Taxonomy" id="1522002"/>
    <lineage>
        <taxon>Bacteria</taxon>
        <taxon>Bacillati</taxon>
        <taxon>Actinomycetota</taxon>
        <taxon>Actinomycetes</taxon>
        <taxon>Actinomycetales</taxon>
        <taxon>Actinomycetaceae</taxon>
        <taxon>Actinomyces</taxon>
    </lineage>
</organism>
<dbReference type="AlphaFoldDB" id="A0A1L7RHU2"/>
<dbReference type="EMBL" id="LK995470">
    <property type="protein sequence ID" value="CED90269.1"/>
    <property type="molecule type" value="Genomic_DNA"/>
</dbReference>
<dbReference type="InterPro" id="IPR009279">
    <property type="entry name" value="Portal_Mu"/>
</dbReference>
<dbReference type="Pfam" id="PF06074">
    <property type="entry name" value="Portal_Mu"/>
    <property type="match status" value="1"/>
</dbReference>
<gene>
    <name evidence="2" type="ORF">AAM4_0374</name>
</gene>
<evidence type="ECO:0000313" key="2">
    <source>
        <dbReference type="EMBL" id="CED90269.1"/>
    </source>
</evidence>
<dbReference type="RefSeq" id="WP_210578587.1">
    <property type="nucleotide sequence ID" value="NZ_LK995470.1"/>
</dbReference>